<keyword evidence="7 11" id="KW-0067">ATP-binding</keyword>
<dbReference type="Pfam" id="PF08245">
    <property type="entry name" value="Mur_ligase_M"/>
    <property type="match status" value="1"/>
</dbReference>
<proteinExistence type="inferred from homology"/>
<dbReference type="GO" id="GO:0005524">
    <property type="term" value="F:ATP binding"/>
    <property type="evidence" value="ECO:0007669"/>
    <property type="project" value="UniProtKB-KW"/>
</dbReference>
<dbReference type="EC" id="6.3.2.17" evidence="3"/>
<evidence type="ECO:0000256" key="10">
    <source>
        <dbReference type="ARBA" id="ARBA00047493"/>
    </source>
</evidence>
<dbReference type="RefSeq" id="WP_183327218.1">
    <property type="nucleotide sequence ID" value="NZ_JACHHK010000002.1"/>
</dbReference>
<evidence type="ECO:0000256" key="9">
    <source>
        <dbReference type="ARBA" id="ARBA00030592"/>
    </source>
</evidence>
<dbReference type="EMBL" id="JACHHK010000002">
    <property type="protein sequence ID" value="MBB5182485.1"/>
    <property type="molecule type" value="Genomic_DNA"/>
</dbReference>
<dbReference type="InterPro" id="IPR013221">
    <property type="entry name" value="Mur_ligase_cen"/>
</dbReference>
<evidence type="ECO:0000256" key="7">
    <source>
        <dbReference type="ARBA" id="ARBA00022840"/>
    </source>
</evidence>
<dbReference type="GO" id="GO:0004326">
    <property type="term" value="F:tetrahydrofolylpolyglutamate synthase activity"/>
    <property type="evidence" value="ECO:0007669"/>
    <property type="project" value="UniProtKB-EC"/>
</dbReference>
<dbReference type="PROSITE" id="PS01012">
    <property type="entry name" value="FOLYLPOLYGLU_SYNT_2"/>
    <property type="match status" value="1"/>
</dbReference>
<keyword evidence="15" id="KW-1185">Reference proteome</keyword>
<dbReference type="Gene3D" id="3.40.1190.10">
    <property type="entry name" value="Mur-like, catalytic domain"/>
    <property type="match status" value="1"/>
</dbReference>
<comment type="cofactor">
    <cofactor evidence="1">
        <name>Mg(2+)</name>
        <dbReference type="ChEBI" id="CHEBI:18420"/>
    </cofactor>
</comment>
<reference evidence="14 15" key="1">
    <citation type="submission" date="2020-08" db="EMBL/GenBank/DDBJ databases">
        <title>Genomic Encyclopedia of Type Strains, Phase IV (KMG-IV): sequencing the most valuable type-strain genomes for metagenomic binning, comparative biology and taxonomic classification.</title>
        <authorList>
            <person name="Goeker M."/>
        </authorList>
    </citation>
    <scope>NUCLEOTIDE SEQUENCE [LARGE SCALE GENOMIC DNA]</scope>
    <source>
        <strain evidence="14 15">DSM 25799</strain>
    </source>
</reference>
<sequence>MMKAEALAYFASFPTFAGEAFGLDALKDLLHRLHDPQDELKCIHVAGTNGKGSTCEFLHQILTAAGIKTGCFTSPALDSVMDQIRIGAHHIDDHSFAELTAHLQTVIETMPVKPSQFETLTALAFEYFKQEHCELVILETGLGGTDDATNVIKRSVLDIMTPIDHDHMGLLGNTLTEIAGHKAGIIKPGDKVLTVDQKPEAMTVIQKTCDQQQAKLRAARSPIRKQADINGQTFVLAGQEYSIGLAGLYQINNAALAVQAAQWLGISDAAIRQGLAQTQWPARFEIIAHDPVTILDGGHNVQGAAVLKESLDRYFPDQKIVFVTGMLADKEYEKMLKIVSPLADRFYTVTPENPRALSAEALADWLNNNHQSAQACANVKTALHLARAQGRPVCVFGSLYAVPAIRRCMQSENPSKID</sequence>
<comment type="similarity">
    <text evidence="2 11">Belongs to the folylpolyglutamate synthase family.</text>
</comment>
<organism evidence="14 15">
    <name type="scientific">Catenisphaera adipataccumulans</name>
    <dbReference type="NCBI Taxonomy" id="700500"/>
    <lineage>
        <taxon>Bacteria</taxon>
        <taxon>Bacillati</taxon>
        <taxon>Bacillota</taxon>
        <taxon>Erysipelotrichia</taxon>
        <taxon>Erysipelotrichales</taxon>
        <taxon>Erysipelotrichaceae</taxon>
        <taxon>Catenisphaera</taxon>
    </lineage>
</organism>
<dbReference type="InterPro" id="IPR036615">
    <property type="entry name" value="Mur_ligase_C_dom_sf"/>
</dbReference>
<evidence type="ECO:0000256" key="6">
    <source>
        <dbReference type="ARBA" id="ARBA00022741"/>
    </source>
</evidence>
<dbReference type="AlphaFoldDB" id="A0A7W8FWA5"/>
<evidence type="ECO:0000256" key="4">
    <source>
        <dbReference type="ARBA" id="ARBA00022598"/>
    </source>
</evidence>
<dbReference type="GO" id="GO:0005737">
    <property type="term" value="C:cytoplasm"/>
    <property type="evidence" value="ECO:0007669"/>
    <property type="project" value="TreeGrafter"/>
</dbReference>
<evidence type="ECO:0000256" key="3">
    <source>
        <dbReference type="ARBA" id="ARBA00013025"/>
    </source>
</evidence>
<accession>A0A7W8FWA5</accession>
<gene>
    <name evidence="14" type="ORF">HNQ47_000504</name>
</gene>
<dbReference type="GO" id="GO:0046872">
    <property type="term" value="F:metal ion binding"/>
    <property type="evidence" value="ECO:0007669"/>
    <property type="project" value="UniProtKB-KW"/>
</dbReference>
<evidence type="ECO:0000256" key="11">
    <source>
        <dbReference type="PIRNR" id="PIRNR001563"/>
    </source>
</evidence>
<feature type="domain" description="Mur ligase central" evidence="13">
    <location>
        <begin position="45"/>
        <end position="260"/>
    </location>
</feature>
<evidence type="ECO:0000256" key="8">
    <source>
        <dbReference type="ARBA" id="ARBA00022842"/>
    </source>
</evidence>
<dbReference type="SUPFAM" id="SSF53244">
    <property type="entry name" value="MurD-like peptide ligases, peptide-binding domain"/>
    <property type="match status" value="1"/>
</dbReference>
<evidence type="ECO:0000313" key="15">
    <source>
        <dbReference type="Proteomes" id="UP000539953"/>
    </source>
</evidence>
<evidence type="ECO:0000256" key="2">
    <source>
        <dbReference type="ARBA" id="ARBA00008276"/>
    </source>
</evidence>
<comment type="caution">
    <text evidence="14">The sequence shown here is derived from an EMBL/GenBank/DDBJ whole genome shotgun (WGS) entry which is preliminary data.</text>
</comment>
<keyword evidence="5" id="KW-0479">Metal-binding</keyword>
<evidence type="ECO:0000313" key="14">
    <source>
        <dbReference type="EMBL" id="MBB5182485.1"/>
    </source>
</evidence>
<dbReference type="PIRSF" id="PIRSF001563">
    <property type="entry name" value="Folylpolyglu_synth"/>
    <property type="match status" value="1"/>
</dbReference>
<dbReference type="PANTHER" id="PTHR11136">
    <property type="entry name" value="FOLYLPOLYGLUTAMATE SYNTHASE-RELATED"/>
    <property type="match status" value="1"/>
</dbReference>
<dbReference type="Pfam" id="PF02875">
    <property type="entry name" value="Mur_ligase_C"/>
    <property type="match status" value="1"/>
</dbReference>
<dbReference type="InterPro" id="IPR004101">
    <property type="entry name" value="Mur_ligase_C"/>
</dbReference>
<dbReference type="PANTHER" id="PTHR11136:SF0">
    <property type="entry name" value="DIHYDROFOLATE SYNTHETASE-RELATED"/>
    <property type="match status" value="1"/>
</dbReference>
<dbReference type="SUPFAM" id="SSF53623">
    <property type="entry name" value="MurD-like peptide ligases, catalytic domain"/>
    <property type="match status" value="1"/>
</dbReference>
<dbReference type="Proteomes" id="UP000539953">
    <property type="component" value="Unassembled WGS sequence"/>
</dbReference>
<keyword evidence="4 11" id="KW-0436">Ligase</keyword>
<dbReference type="InterPro" id="IPR018109">
    <property type="entry name" value="Folylpolyglutamate_synth_CS"/>
</dbReference>
<dbReference type="NCBIfam" id="TIGR01499">
    <property type="entry name" value="folC"/>
    <property type="match status" value="1"/>
</dbReference>
<evidence type="ECO:0000256" key="5">
    <source>
        <dbReference type="ARBA" id="ARBA00022723"/>
    </source>
</evidence>
<dbReference type="GO" id="GO:0008841">
    <property type="term" value="F:dihydrofolate synthase activity"/>
    <property type="evidence" value="ECO:0007669"/>
    <property type="project" value="TreeGrafter"/>
</dbReference>
<evidence type="ECO:0000259" key="13">
    <source>
        <dbReference type="Pfam" id="PF08245"/>
    </source>
</evidence>
<protein>
    <recommendedName>
        <fullName evidence="3">tetrahydrofolate synthase</fullName>
        <ecNumber evidence="3">6.3.2.17</ecNumber>
    </recommendedName>
    <alternativeName>
        <fullName evidence="9">Tetrahydrofolylpolyglutamate synthase</fullName>
    </alternativeName>
</protein>
<name>A0A7W8FWA5_9FIRM</name>
<dbReference type="PROSITE" id="PS01011">
    <property type="entry name" value="FOLYLPOLYGLU_SYNT_1"/>
    <property type="match status" value="1"/>
</dbReference>
<feature type="domain" description="Mur ligase C-terminal" evidence="12">
    <location>
        <begin position="283"/>
        <end position="398"/>
    </location>
</feature>
<keyword evidence="6 11" id="KW-0547">Nucleotide-binding</keyword>
<comment type="catalytic activity">
    <reaction evidence="10">
        <text>(6S)-5,6,7,8-tetrahydrofolyl-(gamma-L-Glu)(n) + L-glutamate + ATP = (6S)-5,6,7,8-tetrahydrofolyl-(gamma-L-Glu)(n+1) + ADP + phosphate + H(+)</text>
        <dbReference type="Rhea" id="RHEA:10580"/>
        <dbReference type="Rhea" id="RHEA-COMP:14738"/>
        <dbReference type="Rhea" id="RHEA-COMP:14740"/>
        <dbReference type="ChEBI" id="CHEBI:15378"/>
        <dbReference type="ChEBI" id="CHEBI:29985"/>
        <dbReference type="ChEBI" id="CHEBI:30616"/>
        <dbReference type="ChEBI" id="CHEBI:43474"/>
        <dbReference type="ChEBI" id="CHEBI:141005"/>
        <dbReference type="ChEBI" id="CHEBI:456216"/>
        <dbReference type="EC" id="6.3.2.17"/>
    </reaction>
</comment>
<dbReference type="InterPro" id="IPR001645">
    <property type="entry name" value="Folylpolyglutamate_synth"/>
</dbReference>
<evidence type="ECO:0000259" key="12">
    <source>
        <dbReference type="Pfam" id="PF02875"/>
    </source>
</evidence>
<keyword evidence="8" id="KW-0460">Magnesium</keyword>
<dbReference type="Gene3D" id="3.90.190.20">
    <property type="entry name" value="Mur ligase, C-terminal domain"/>
    <property type="match status" value="1"/>
</dbReference>
<dbReference type="InterPro" id="IPR036565">
    <property type="entry name" value="Mur-like_cat_sf"/>
</dbReference>
<evidence type="ECO:0000256" key="1">
    <source>
        <dbReference type="ARBA" id="ARBA00001946"/>
    </source>
</evidence>
<dbReference type="FunFam" id="3.40.1190.10:FF:000011">
    <property type="entry name" value="Folylpolyglutamate synthase/dihydrofolate synthase"/>
    <property type="match status" value="1"/>
</dbReference>